<protein>
    <submittedName>
        <fullName evidence="1">Uncharacterized protein</fullName>
    </submittedName>
</protein>
<name>A0A0A9EI61_ARUDO</name>
<dbReference type="AlphaFoldDB" id="A0A0A9EI61"/>
<sequence>MMKSSQSCTRSNGRPCLYLQQLCSY</sequence>
<reference evidence="1" key="2">
    <citation type="journal article" date="2015" name="Data Brief">
        <title>Shoot transcriptome of the giant reed, Arundo donax.</title>
        <authorList>
            <person name="Barrero R.A."/>
            <person name="Guerrero F.D."/>
            <person name="Moolhuijzen P."/>
            <person name="Goolsby J.A."/>
            <person name="Tidwell J."/>
            <person name="Bellgard S.E."/>
            <person name="Bellgard M.I."/>
        </authorList>
    </citation>
    <scope>NUCLEOTIDE SEQUENCE</scope>
    <source>
        <tissue evidence="1">Shoot tissue taken approximately 20 cm above the soil surface</tissue>
    </source>
</reference>
<organism evidence="1">
    <name type="scientific">Arundo donax</name>
    <name type="common">Giant reed</name>
    <name type="synonym">Donax arundinaceus</name>
    <dbReference type="NCBI Taxonomy" id="35708"/>
    <lineage>
        <taxon>Eukaryota</taxon>
        <taxon>Viridiplantae</taxon>
        <taxon>Streptophyta</taxon>
        <taxon>Embryophyta</taxon>
        <taxon>Tracheophyta</taxon>
        <taxon>Spermatophyta</taxon>
        <taxon>Magnoliopsida</taxon>
        <taxon>Liliopsida</taxon>
        <taxon>Poales</taxon>
        <taxon>Poaceae</taxon>
        <taxon>PACMAD clade</taxon>
        <taxon>Arundinoideae</taxon>
        <taxon>Arundineae</taxon>
        <taxon>Arundo</taxon>
    </lineage>
</organism>
<dbReference type="EMBL" id="GBRH01197461">
    <property type="protein sequence ID" value="JAE00435.1"/>
    <property type="molecule type" value="Transcribed_RNA"/>
</dbReference>
<evidence type="ECO:0000313" key="1">
    <source>
        <dbReference type="EMBL" id="JAE00435.1"/>
    </source>
</evidence>
<reference evidence="1" key="1">
    <citation type="submission" date="2014-09" db="EMBL/GenBank/DDBJ databases">
        <authorList>
            <person name="Magalhaes I.L.F."/>
            <person name="Oliveira U."/>
            <person name="Santos F.R."/>
            <person name="Vidigal T.H.D.A."/>
            <person name="Brescovit A.D."/>
            <person name="Santos A.J."/>
        </authorList>
    </citation>
    <scope>NUCLEOTIDE SEQUENCE</scope>
    <source>
        <tissue evidence="1">Shoot tissue taken approximately 20 cm above the soil surface</tissue>
    </source>
</reference>
<accession>A0A0A9EI61</accession>
<proteinExistence type="predicted"/>